<feature type="transmembrane region" description="Helical" evidence="1">
    <location>
        <begin position="133"/>
        <end position="154"/>
    </location>
</feature>
<feature type="transmembrane region" description="Helical" evidence="1">
    <location>
        <begin position="160"/>
        <end position="183"/>
    </location>
</feature>
<feature type="transmembrane region" description="Helical" evidence="1">
    <location>
        <begin position="19"/>
        <end position="36"/>
    </location>
</feature>
<dbReference type="NCBIfam" id="TIGR02206">
    <property type="entry name" value="intg_mem_TP0381"/>
    <property type="match status" value="1"/>
</dbReference>
<feature type="transmembrane region" description="Helical" evidence="1">
    <location>
        <begin position="204"/>
        <end position="225"/>
    </location>
</feature>
<name>A0AA87RG24_9MICO</name>
<dbReference type="AlphaFoldDB" id="A0AA87RG24"/>
<dbReference type="InterPro" id="IPR011737">
    <property type="entry name" value="CHP02206_TP0381"/>
</dbReference>
<sequence length="260" mass="28881">MFSAVVPIARMQPYGVEHVTVLAVTVVLLVALPIVVRRAPDVRRVERWITRAGWIMLGATLLWLAWGMLPSNWDIDESLPFHFSDALRLVTAIALITRSGWAIVLSYFWGLTLNLQAVITPDLNYFQVPPLEFAMYWLLHVAALLAPVVLIWGLGFQPTWFGYGAAFALTVGWAAVALVANSVTGANYGYLSRAPAGPSILDALGPWPIYIAWEALLVAAVWALMTWPWTARRLRARASLDDRLGLVRRRTTRAKLALHG</sequence>
<dbReference type="Proteomes" id="UP000321749">
    <property type="component" value="Unassembled WGS sequence"/>
</dbReference>
<protein>
    <recommendedName>
        <fullName evidence="4">TIGR02206 family membrane protein</fullName>
    </recommendedName>
</protein>
<feature type="transmembrane region" description="Helical" evidence="1">
    <location>
        <begin position="48"/>
        <end position="69"/>
    </location>
</feature>
<evidence type="ECO:0008006" key="4">
    <source>
        <dbReference type="Google" id="ProtNLM"/>
    </source>
</evidence>
<dbReference type="Pfam" id="PF14808">
    <property type="entry name" value="TMEM164"/>
    <property type="match status" value="1"/>
</dbReference>
<gene>
    <name evidence="2" type="ORF">ABA31_03140</name>
</gene>
<comment type="caution">
    <text evidence="2">The sequence shown here is derived from an EMBL/GenBank/DDBJ whole genome shotgun (WGS) entry which is preliminary data.</text>
</comment>
<keyword evidence="1" id="KW-1133">Transmembrane helix</keyword>
<organism evidence="2 3">
    <name type="scientific">Agrococcus baldri</name>
    <dbReference type="NCBI Taxonomy" id="153730"/>
    <lineage>
        <taxon>Bacteria</taxon>
        <taxon>Bacillati</taxon>
        <taxon>Actinomycetota</taxon>
        <taxon>Actinomycetes</taxon>
        <taxon>Micrococcales</taxon>
        <taxon>Microbacteriaceae</taxon>
        <taxon>Agrococcus</taxon>
    </lineage>
</organism>
<accession>A0AA87RG24</accession>
<evidence type="ECO:0000313" key="2">
    <source>
        <dbReference type="EMBL" id="GEK78963.1"/>
    </source>
</evidence>
<dbReference type="RefSeq" id="WP_318279000.1">
    <property type="nucleotide sequence ID" value="NZ_BJUU01000001.1"/>
</dbReference>
<reference evidence="2 3" key="1">
    <citation type="submission" date="2019-07" db="EMBL/GenBank/DDBJ databases">
        <title>Whole genome shotgun sequence of Agrococcus baldri NBRC 103055.</title>
        <authorList>
            <person name="Hosoyama A."/>
            <person name="Uohara A."/>
            <person name="Ohji S."/>
            <person name="Ichikawa N."/>
        </authorList>
    </citation>
    <scope>NUCLEOTIDE SEQUENCE [LARGE SCALE GENOMIC DNA]</scope>
    <source>
        <strain evidence="2 3">NBRC 103055</strain>
    </source>
</reference>
<dbReference type="EMBL" id="BJUU01000001">
    <property type="protein sequence ID" value="GEK78963.1"/>
    <property type="molecule type" value="Genomic_DNA"/>
</dbReference>
<proteinExistence type="predicted"/>
<keyword evidence="1" id="KW-0812">Transmembrane</keyword>
<evidence type="ECO:0000313" key="3">
    <source>
        <dbReference type="Proteomes" id="UP000321749"/>
    </source>
</evidence>
<keyword evidence="1" id="KW-0472">Membrane</keyword>
<evidence type="ECO:0000256" key="1">
    <source>
        <dbReference type="SAM" id="Phobius"/>
    </source>
</evidence>
<keyword evidence="3" id="KW-1185">Reference proteome</keyword>